<dbReference type="Proteomes" id="UP001620339">
    <property type="component" value="Unassembled WGS sequence"/>
</dbReference>
<feature type="domain" description="YknX-like C-terminal permuted SH3-like" evidence="5">
    <location>
        <begin position="286"/>
        <end position="351"/>
    </location>
</feature>
<gene>
    <name evidence="6" type="ORF">ISP25_17740</name>
</gene>
<dbReference type="Gene3D" id="2.40.50.100">
    <property type="match status" value="1"/>
</dbReference>
<dbReference type="Gene3D" id="2.40.420.20">
    <property type="match status" value="1"/>
</dbReference>
<dbReference type="InterPro" id="IPR058625">
    <property type="entry name" value="MdtA-like_BSH"/>
</dbReference>
<dbReference type="PROSITE" id="PS51257">
    <property type="entry name" value="PROKAR_LIPOPROTEIN"/>
    <property type="match status" value="1"/>
</dbReference>
<keyword evidence="3" id="KW-0732">Signal</keyword>
<organism evidence="6 7">
    <name type="scientific">Rhodanobacter hydrolyticus</name>
    <dbReference type="NCBI Taxonomy" id="2250595"/>
    <lineage>
        <taxon>Bacteria</taxon>
        <taxon>Pseudomonadati</taxon>
        <taxon>Pseudomonadota</taxon>
        <taxon>Gammaproteobacteria</taxon>
        <taxon>Lysobacterales</taxon>
        <taxon>Rhodanobacteraceae</taxon>
        <taxon>Rhodanobacter</taxon>
    </lineage>
</organism>
<evidence type="ECO:0000256" key="1">
    <source>
        <dbReference type="ARBA" id="ARBA00009477"/>
    </source>
</evidence>
<dbReference type="Gene3D" id="1.10.287.470">
    <property type="entry name" value="Helix hairpin bin"/>
    <property type="match status" value="1"/>
</dbReference>
<evidence type="ECO:0000256" key="2">
    <source>
        <dbReference type="SAM" id="MobiDB-lite"/>
    </source>
</evidence>
<feature type="domain" description="Multidrug resistance protein MdtA-like barrel-sandwich hybrid" evidence="4">
    <location>
        <begin position="76"/>
        <end position="191"/>
    </location>
</feature>
<dbReference type="NCBIfam" id="TIGR01730">
    <property type="entry name" value="RND_mfp"/>
    <property type="match status" value="1"/>
</dbReference>
<sequence>MNRSLFVRCAALAATALLLVACGGKGSDDDQSDDAKGVALVTTVMPAQQRFHDSVEAWGSAVADPHHARTISLAHGGQVIALKVSAGQTVKRGDALLTIAPDPVARSAYQQAQGALTLAGSELRRTEQMAAQHLATQSQVATARKALSDAQSALEAQQALGGGTAQETVAAPDDGVVAAVSVALGDRFAANAPLLNFMPAHALVAELGVQPDAGALLHAGMPVQLHGVYGDGKPFAGKLTMVGSAIDPQTHLLPVQAEIAASGHAALVAGVALAATIQSDDYTAWAVPRAAVLNDEQGDYLFQLDHDKAHRVDVQLRQPEGDTVGVLGKLDARLPVIVQGAYEIDDGSAVRTGDSKADDDQTGDKAGSESKP</sequence>
<keyword evidence="7" id="KW-1185">Reference proteome</keyword>
<evidence type="ECO:0000259" key="4">
    <source>
        <dbReference type="Pfam" id="PF25917"/>
    </source>
</evidence>
<feature type="signal peptide" evidence="3">
    <location>
        <begin position="1"/>
        <end position="26"/>
    </location>
</feature>
<protein>
    <submittedName>
        <fullName evidence="6">Efflux RND transporter periplasmic adaptor subunit</fullName>
    </submittedName>
</protein>
<feature type="compositionally biased region" description="Basic and acidic residues" evidence="2">
    <location>
        <begin position="353"/>
        <end position="372"/>
    </location>
</feature>
<evidence type="ECO:0000313" key="7">
    <source>
        <dbReference type="Proteomes" id="UP001620339"/>
    </source>
</evidence>
<feature type="region of interest" description="Disordered" evidence="2">
    <location>
        <begin position="348"/>
        <end position="372"/>
    </location>
</feature>
<evidence type="ECO:0000259" key="5">
    <source>
        <dbReference type="Pfam" id="PF25989"/>
    </source>
</evidence>
<comment type="caution">
    <text evidence="6">The sequence shown here is derived from an EMBL/GenBank/DDBJ whole genome shotgun (WGS) entry which is preliminary data.</text>
</comment>
<accession>A0ABW8JB14</accession>
<comment type="similarity">
    <text evidence="1">Belongs to the membrane fusion protein (MFP) (TC 8.A.1) family.</text>
</comment>
<dbReference type="SUPFAM" id="SSF111369">
    <property type="entry name" value="HlyD-like secretion proteins"/>
    <property type="match status" value="1"/>
</dbReference>
<dbReference type="Gene3D" id="2.40.30.170">
    <property type="match status" value="1"/>
</dbReference>
<dbReference type="PANTHER" id="PTHR30469">
    <property type="entry name" value="MULTIDRUG RESISTANCE PROTEIN MDTA"/>
    <property type="match status" value="1"/>
</dbReference>
<dbReference type="Pfam" id="PF25989">
    <property type="entry name" value="YknX_C"/>
    <property type="match status" value="1"/>
</dbReference>
<feature type="chain" id="PRO_5046953261" evidence="3">
    <location>
        <begin position="27"/>
        <end position="372"/>
    </location>
</feature>
<dbReference type="EMBL" id="JADIKK010000008">
    <property type="protein sequence ID" value="MFK2878913.1"/>
    <property type="molecule type" value="Genomic_DNA"/>
</dbReference>
<reference evidence="6 7" key="1">
    <citation type="submission" date="2020-10" db="EMBL/GenBank/DDBJ databases">
        <title>Phylogeny of dyella-like bacteria.</title>
        <authorList>
            <person name="Fu J."/>
        </authorList>
    </citation>
    <scope>NUCLEOTIDE SEQUENCE [LARGE SCALE GENOMIC DNA]</scope>
    <source>
        <strain evidence="6 7">KACC 19113</strain>
    </source>
</reference>
<dbReference type="RefSeq" id="WP_404615775.1">
    <property type="nucleotide sequence ID" value="NZ_JADIKK010000008.1"/>
</dbReference>
<evidence type="ECO:0000313" key="6">
    <source>
        <dbReference type="EMBL" id="MFK2878913.1"/>
    </source>
</evidence>
<evidence type="ECO:0000256" key="3">
    <source>
        <dbReference type="SAM" id="SignalP"/>
    </source>
</evidence>
<name>A0ABW8JB14_9GAMM</name>
<dbReference type="Pfam" id="PF25917">
    <property type="entry name" value="BSH_RND"/>
    <property type="match status" value="1"/>
</dbReference>
<proteinExistence type="inferred from homology"/>
<dbReference type="InterPro" id="IPR006143">
    <property type="entry name" value="RND_pump_MFP"/>
</dbReference>
<dbReference type="InterPro" id="IPR058637">
    <property type="entry name" value="YknX-like_C"/>
</dbReference>